<protein>
    <submittedName>
        <fullName evidence="2">PorT family protein</fullName>
    </submittedName>
</protein>
<dbReference type="EMBL" id="JACSOD020000460">
    <property type="protein sequence ID" value="MBM6498922.1"/>
    <property type="molecule type" value="Genomic_DNA"/>
</dbReference>
<keyword evidence="3" id="KW-1185">Reference proteome</keyword>
<gene>
    <name evidence="2" type="ORF">H9X54_006345</name>
</gene>
<proteinExistence type="predicted"/>
<evidence type="ECO:0000313" key="2">
    <source>
        <dbReference type="EMBL" id="MBM6498922.1"/>
    </source>
</evidence>
<evidence type="ECO:0000259" key="1">
    <source>
        <dbReference type="Pfam" id="PF13568"/>
    </source>
</evidence>
<reference evidence="2 3" key="1">
    <citation type="submission" date="2021-02" db="EMBL/GenBank/DDBJ databases">
        <authorList>
            <person name="Jung H.S."/>
            <person name="Chun B.H."/>
            <person name="Jeon C.O."/>
        </authorList>
    </citation>
    <scope>NUCLEOTIDE SEQUENCE [LARGE SCALE GENOMIC DNA]</scope>
    <source>
        <strain evidence="2 3">LMG 25203</strain>
    </source>
</reference>
<accession>A0ABS2CVD7</accession>
<dbReference type="RefSeq" id="WP_187657452.1">
    <property type="nucleotide sequence ID" value="NZ_JACSOD020000460.1"/>
</dbReference>
<dbReference type="SUPFAM" id="SSF56925">
    <property type="entry name" value="OMPA-like"/>
    <property type="match status" value="1"/>
</dbReference>
<dbReference type="Pfam" id="PF13568">
    <property type="entry name" value="OMP_b-brl_2"/>
    <property type="match status" value="1"/>
</dbReference>
<dbReference type="InterPro" id="IPR011250">
    <property type="entry name" value="OMP/PagP_B-barrel"/>
</dbReference>
<name>A0ABS2CVD7_9FLAO</name>
<evidence type="ECO:0000313" key="3">
    <source>
        <dbReference type="Proteomes" id="UP000759529"/>
    </source>
</evidence>
<sequence length="199" mass="22325">MKKIFSIFLSVTSFLCFSQSRDKGTIELSPVIGYSQSMIFIFTSEPVGGINIGSNVDYYFNENWSLRSGLFYQTMGSNEVNFLIFSDKYSEKLKYLSVPLVINWHFGSNKNWNLNYGVGGGFLLDAKAKSGDGITIDTKDVSNSFQFGINAGIGYKLVLTENIGLVFDVSQFMGFTDTNKEKSRKNFYTSFNFGGVFKL</sequence>
<feature type="domain" description="Outer membrane protein beta-barrel" evidence="1">
    <location>
        <begin position="24"/>
        <end position="178"/>
    </location>
</feature>
<dbReference type="Proteomes" id="UP000759529">
    <property type="component" value="Unassembled WGS sequence"/>
</dbReference>
<dbReference type="InterPro" id="IPR025665">
    <property type="entry name" value="Beta-barrel_OMP_2"/>
</dbReference>
<dbReference type="Gene3D" id="2.40.160.20">
    <property type="match status" value="1"/>
</dbReference>
<organism evidence="2 3">
    <name type="scientific">Flavobacterium macrobrachii</name>
    <dbReference type="NCBI Taxonomy" id="591204"/>
    <lineage>
        <taxon>Bacteria</taxon>
        <taxon>Pseudomonadati</taxon>
        <taxon>Bacteroidota</taxon>
        <taxon>Flavobacteriia</taxon>
        <taxon>Flavobacteriales</taxon>
        <taxon>Flavobacteriaceae</taxon>
        <taxon>Flavobacterium</taxon>
    </lineage>
</organism>
<comment type="caution">
    <text evidence="2">The sequence shown here is derived from an EMBL/GenBank/DDBJ whole genome shotgun (WGS) entry which is preliminary data.</text>
</comment>